<reference evidence="2 3" key="1">
    <citation type="submission" date="2014-01" db="EMBL/GenBank/DDBJ databases">
        <title>Genome sequencing of Thermococcus guaymasensis.</title>
        <authorList>
            <person name="Zhang X."/>
            <person name="Alvare G."/>
            <person name="Fristensky B."/>
            <person name="Chen L."/>
            <person name="Suen T."/>
            <person name="Chen Q."/>
            <person name="Ma K."/>
        </authorList>
    </citation>
    <scope>NUCLEOTIDE SEQUENCE [LARGE SCALE GENOMIC DNA]</scope>
    <source>
        <strain evidence="2 3">DSM 11113</strain>
    </source>
</reference>
<proteinExistence type="predicted"/>
<dbReference type="SUPFAM" id="SSF51556">
    <property type="entry name" value="Metallo-dependent hydrolases"/>
    <property type="match status" value="1"/>
</dbReference>
<dbReference type="PANTHER" id="PTHR22642:SF2">
    <property type="entry name" value="PROTEIN LONG AFTER FAR-RED 3"/>
    <property type="match status" value="1"/>
</dbReference>
<keyword evidence="2" id="KW-0378">Hydrolase</keyword>
<feature type="domain" description="Amidohydrolase 3" evidence="1">
    <location>
        <begin position="52"/>
        <end position="523"/>
    </location>
</feature>
<dbReference type="CDD" id="cd01300">
    <property type="entry name" value="YtcJ_like"/>
    <property type="match status" value="1"/>
</dbReference>
<dbReference type="Pfam" id="PF07969">
    <property type="entry name" value="Amidohydro_3"/>
    <property type="match status" value="1"/>
</dbReference>
<dbReference type="RefSeq" id="WP_084213841.1">
    <property type="nucleotide sequence ID" value="NZ_CP007140.1"/>
</dbReference>
<dbReference type="Gene3D" id="2.30.40.10">
    <property type="entry name" value="Urease, subunit C, domain 1"/>
    <property type="match status" value="1"/>
</dbReference>
<dbReference type="InterPro" id="IPR018228">
    <property type="entry name" value="DNase_TatD-rel_CS"/>
</dbReference>
<evidence type="ECO:0000259" key="1">
    <source>
        <dbReference type="Pfam" id="PF07969"/>
    </source>
</evidence>
<dbReference type="SUPFAM" id="SSF51338">
    <property type="entry name" value="Composite domain of metallo-dependent hydrolases"/>
    <property type="match status" value="1"/>
</dbReference>
<dbReference type="KEGG" id="tgy:X802_02550"/>
<accession>A0A0X1KIU3</accession>
<dbReference type="Gene3D" id="3.20.20.140">
    <property type="entry name" value="Metal-dependent hydrolases"/>
    <property type="match status" value="1"/>
</dbReference>
<evidence type="ECO:0000313" key="3">
    <source>
        <dbReference type="Proteomes" id="UP000062043"/>
    </source>
</evidence>
<name>A0A0X1KIU3_9EURY</name>
<protein>
    <submittedName>
        <fullName evidence="2">Amidohydrolase</fullName>
    </submittedName>
</protein>
<dbReference type="GO" id="GO:0016810">
    <property type="term" value="F:hydrolase activity, acting on carbon-nitrogen (but not peptide) bonds"/>
    <property type="evidence" value="ECO:0007669"/>
    <property type="project" value="InterPro"/>
</dbReference>
<dbReference type="InterPro" id="IPR033932">
    <property type="entry name" value="YtcJ-like"/>
</dbReference>
<dbReference type="Proteomes" id="UP000062043">
    <property type="component" value="Chromosome"/>
</dbReference>
<dbReference type="PANTHER" id="PTHR22642">
    <property type="entry name" value="IMIDAZOLONEPROPIONASE"/>
    <property type="match status" value="1"/>
</dbReference>
<dbReference type="EMBL" id="CP007140">
    <property type="protein sequence ID" value="AJC71178.1"/>
    <property type="molecule type" value="Genomic_DNA"/>
</dbReference>
<dbReference type="PROSITE" id="PS01137">
    <property type="entry name" value="TATD_1"/>
    <property type="match status" value="1"/>
</dbReference>
<dbReference type="GeneID" id="27134536"/>
<sequence length="525" mass="58303">MIPVAKAFINGNVYVSFRPPIKVEAFLVVNGRVTKTGSTGEVLKAAKPLGAEVVDLGGKTVLPGFIDAHMHLDELGEYLGMLDLRGVRSIEELKEKLRKFAEEKEGWIRGHGWDQELFEEKRWPTRHDLDEVVSDRPVLLSRVCLHAAVLNTKALEETGLIDWDSEDVLRDENGEPTGIVKEEAFTHAVQKFNEMISEEEYAKSILRAAEYVLSKGVTGVGFVSVGERALRALSRLDAEGKLKIRVKAYLNPGENLEVLNSLKRLGVRNGFGGKKLKIGGIKVLADGSLGARTAWLSSPYSDAETRGHPNVTKEWLELVAREAHEAELQMAVHAIGDATLDMVLDVYESLKDVEKAGHRIEHASLMRPDQIERAKRLGVRLAIQPHFVITDWWVVERVGAERAKWAYPFRSIAKAGIPFGLSTDSPVEPLDPWETVYAAVTRGKYENLPLAVLTGDEALTLEEALHAYTAGSAEVLMENDLGSLEEGKLADFIVVSEDPFEVNERKLREIRVLETYLGGERVFKA</sequence>
<dbReference type="InterPro" id="IPR011059">
    <property type="entry name" value="Metal-dep_hydrolase_composite"/>
</dbReference>
<dbReference type="InterPro" id="IPR032466">
    <property type="entry name" value="Metal_Hydrolase"/>
</dbReference>
<gene>
    <name evidence="2" type="ORF">X802_02550</name>
</gene>
<dbReference type="PATRIC" id="fig|1432656.3.peg.498"/>
<organism evidence="2 3">
    <name type="scientific">Thermococcus guaymasensis DSM 11113</name>
    <dbReference type="NCBI Taxonomy" id="1432656"/>
    <lineage>
        <taxon>Archaea</taxon>
        <taxon>Methanobacteriati</taxon>
        <taxon>Methanobacteriota</taxon>
        <taxon>Thermococci</taxon>
        <taxon>Thermococcales</taxon>
        <taxon>Thermococcaceae</taxon>
        <taxon>Thermococcus</taxon>
    </lineage>
</organism>
<keyword evidence="3" id="KW-1185">Reference proteome</keyword>
<dbReference type="AlphaFoldDB" id="A0A0X1KIU3"/>
<dbReference type="InterPro" id="IPR013108">
    <property type="entry name" value="Amidohydro_3"/>
</dbReference>
<evidence type="ECO:0000313" key="2">
    <source>
        <dbReference type="EMBL" id="AJC71178.1"/>
    </source>
</evidence>
<dbReference type="Gene3D" id="3.10.310.70">
    <property type="match status" value="1"/>
</dbReference>